<evidence type="ECO:0000256" key="5">
    <source>
        <dbReference type="ARBA" id="ARBA00022692"/>
    </source>
</evidence>
<feature type="domain" description="EamA" evidence="9">
    <location>
        <begin position="7"/>
        <end position="141"/>
    </location>
</feature>
<dbReference type="GO" id="GO:0005886">
    <property type="term" value="C:plasma membrane"/>
    <property type="evidence" value="ECO:0007669"/>
    <property type="project" value="UniProtKB-SubCell"/>
</dbReference>
<feature type="transmembrane region" description="Helical" evidence="8">
    <location>
        <begin position="267"/>
        <end position="285"/>
    </location>
</feature>
<sequence>MRRTRAGLAYGISAYVIWGFFPIYFGLLSAVNPLEVVPWRVSATLVFCALIVTISRRWGRVLGIVRSPRQLGWFALSGIMLYANWQLFVVGVMTGHVIETALGYFINPLFTILLGVVFRGERLTRLQWAAVSVAAVGVLIAAIAYGTVPWIALGLALTFGLYGLAHKAGGEAVDGITGLAIETLVTAPVGALQLVLISALTGLEAFSHGAAVSFFVLFSGVLTAVPLILFGESARRLPLSYLGFVQFLTPIMSFLYGTLVLHEEMTSGRWIGFIAVWVALVILIVDMLGQLRRPPGGQTNTEPVPLD</sequence>
<keyword evidence="4" id="KW-1003">Cell membrane</keyword>
<keyword evidence="6 8" id="KW-1133">Transmembrane helix</keyword>
<evidence type="ECO:0000256" key="8">
    <source>
        <dbReference type="SAM" id="Phobius"/>
    </source>
</evidence>
<proteinExistence type="inferred from homology"/>
<evidence type="ECO:0000259" key="9">
    <source>
        <dbReference type="Pfam" id="PF00892"/>
    </source>
</evidence>
<reference evidence="10" key="1">
    <citation type="submission" date="2021-03" db="EMBL/GenBank/DDBJ databases">
        <title>Leucobacter chromiisoli sp. nov., isolated from chromium-containing soil of chemical plant.</title>
        <authorList>
            <person name="Xu Z."/>
        </authorList>
    </citation>
    <scope>NUCLEOTIDE SEQUENCE</scope>
    <source>
        <strain evidence="10">A2</strain>
    </source>
</reference>
<evidence type="ECO:0000256" key="2">
    <source>
        <dbReference type="ARBA" id="ARBA00007362"/>
    </source>
</evidence>
<keyword evidence="11" id="KW-1185">Reference proteome</keyword>
<keyword evidence="7 8" id="KW-0472">Membrane</keyword>
<dbReference type="EMBL" id="JAGDYL010000003">
    <property type="protein sequence ID" value="MBO1804164.1"/>
    <property type="molecule type" value="Genomic_DNA"/>
</dbReference>
<comment type="similarity">
    <text evidence="2">Belongs to the EamA transporter family.</text>
</comment>
<name>A0A939LSU1_9MICO</name>
<feature type="transmembrane region" description="Helical" evidence="8">
    <location>
        <begin position="7"/>
        <end position="27"/>
    </location>
</feature>
<dbReference type="InterPro" id="IPR037185">
    <property type="entry name" value="EmrE-like"/>
</dbReference>
<dbReference type="InterPro" id="IPR004626">
    <property type="entry name" value="RarD"/>
</dbReference>
<dbReference type="NCBIfam" id="TIGR00688">
    <property type="entry name" value="rarD"/>
    <property type="match status" value="1"/>
</dbReference>
<feature type="transmembrane region" description="Helical" evidence="8">
    <location>
        <begin position="126"/>
        <end position="144"/>
    </location>
</feature>
<dbReference type="PANTHER" id="PTHR22911">
    <property type="entry name" value="ACYL-MALONYL CONDENSING ENZYME-RELATED"/>
    <property type="match status" value="1"/>
</dbReference>
<feature type="transmembrane region" description="Helical" evidence="8">
    <location>
        <begin position="101"/>
        <end position="119"/>
    </location>
</feature>
<protein>
    <submittedName>
        <fullName evidence="10">EamA family transporter RarD</fullName>
    </submittedName>
</protein>
<accession>A0A939LSU1</accession>
<keyword evidence="5 8" id="KW-0812">Transmembrane</keyword>
<dbReference type="PANTHER" id="PTHR22911:SF137">
    <property type="entry name" value="SOLUTE CARRIER FAMILY 35 MEMBER G2-RELATED"/>
    <property type="match status" value="1"/>
</dbReference>
<comment type="subcellular location">
    <subcellularLocation>
        <location evidence="1">Cell membrane</location>
        <topology evidence="1">Multi-pass membrane protein</topology>
    </subcellularLocation>
</comment>
<feature type="transmembrane region" description="Helical" evidence="8">
    <location>
        <begin position="71"/>
        <end position="95"/>
    </location>
</feature>
<evidence type="ECO:0000256" key="1">
    <source>
        <dbReference type="ARBA" id="ARBA00004651"/>
    </source>
</evidence>
<evidence type="ECO:0000256" key="4">
    <source>
        <dbReference type="ARBA" id="ARBA00022475"/>
    </source>
</evidence>
<evidence type="ECO:0000256" key="7">
    <source>
        <dbReference type="ARBA" id="ARBA00023136"/>
    </source>
</evidence>
<feature type="transmembrane region" description="Helical" evidence="8">
    <location>
        <begin position="39"/>
        <end position="59"/>
    </location>
</feature>
<dbReference type="Proteomes" id="UP000664398">
    <property type="component" value="Unassembled WGS sequence"/>
</dbReference>
<dbReference type="Pfam" id="PF00892">
    <property type="entry name" value="EamA"/>
    <property type="match status" value="2"/>
</dbReference>
<feature type="transmembrane region" description="Helical" evidence="8">
    <location>
        <begin position="206"/>
        <end position="229"/>
    </location>
</feature>
<evidence type="ECO:0000256" key="6">
    <source>
        <dbReference type="ARBA" id="ARBA00022989"/>
    </source>
</evidence>
<evidence type="ECO:0000313" key="11">
    <source>
        <dbReference type="Proteomes" id="UP000664398"/>
    </source>
</evidence>
<gene>
    <name evidence="10" type="primary">rarD</name>
    <name evidence="10" type="ORF">J4H91_02375</name>
</gene>
<feature type="domain" description="EamA" evidence="9">
    <location>
        <begin position="151"/>
        <end position="284"/>
    </location>
</feature>
<comment type="caution">
    <text evidence="10">The sequence shown here is derived from an EMBL/GenBank/DDBJ whole genome shotgun (WGS) entry which is preliminary data.</text>
</comment>
<dbReference type="InterPro" id="IPR000620">
    <property type="entry name" value="EamA_dom"/>
</dbReference>
<keyword evidence="3" id="KW-0813">Transport</keyword>
<dbReference type="AlphaFoldDB" id="A0A939LSU1"/>
<evidence type="ECO:0000256" key="3">
    <source>
        <dbReference type="ARBA" id="ARBA00022448"/>
    </source>
</evidence>
<feature type="transmembrane region" description="Helical" evidence="8">
    <location>
        <begin position="241"/>
        <end position="261"/>
    </location>
</feature>
<organism evidence="10 11">
    <name type="scientific">Leucobacter ruminantium</name>
    <dbReference type="NCBI Taxonomy" id="1289170"/>
    <lineage>
        <taxon>Bacteria</taxon>
        <taxon>Bacillati</taxon>
        <taxon>Actinomycetota</taxon>
        <taxon>Actinomycetes</taxon>
        <taxon>Micrococcales</taxon>
        <taxon>Microbacteriaceae</taxon>
        <taxon>Leucobacter</taxon>
    </lineage>
</organism>
<evidence type="ECO:0000313" key="10">
    <source>
        <dbReference type="EMBL" id="MBO1804164.1"/>
    </source>
</evidence>
<dbReference type="SUPFAM" id="SSF103481">
    <property type="entry name" value="Multidrug resistance efflux transporter EmrE"/>
    <property type="match status" value="2"/>
</dbReference>